<dbReference type="AlphaFoldDB" id="A0A936YMJ0"/>
<keyword evidence="2" id="KW-1185">Reference proteome</keyword>
<keyword evidence="1" id="KW-0808">Transferase</keyword>
<sequence>MQKVQFNFHTEMFRQTEQLAVARVRLQQTMPDRRLKILSFGSSIGEEIATLRFMFPDHDVYGCEIDDRLLDICRRSVGALATIFKSSVENIAAHGPFDLIVASAVLCLNPTPLNAVELFPVSRFDELVAMLDESLVPGGIFVITNAAYRFTESPVGKNYDTVRADIVSTAGHVDVFTRAATPYLTQITSTGSVVYQRHGDFVPRDDEDLADSVFEKRLPNAKPAIRELRLRPPPQGLTVITHHKRLNIDWAKRRVPDRCVVIEFDYQFCRLDRTGEFGYVQTISWTSLVGEGVHRRLPTWHLVP</sequence>
<name>A0A936YMJ0_9HYPH</name>
<dbReference type="RefSeq" id="WP_201659146.1">
    <property type="nucleotide sequence ID" value="NZ_JAEQNC010000007.1"/>
</dbReference>
<evidence type="ECO:0000313" key="2">
    <source>
        <dbReference type="Proteomes" id="UP000633219"/>
    </source>
</evidence>
<keyword evidence="1" id="KW-0489">Methyltransferase</keyword>
<accession>A0A936YMJ0</accession>
<dbReference type="GO" id="GO:0008168">
    <property type="term" value="F:methyltransferase activity"/>
    <property type="evidence" value="ECO:0007669"/>
    <property type="project" value="UniProtKB-KW"/>
</dbReference>
<reference evidence="1" key="1">
    <citation type="submission" date="2021-01" db="EMBL/GenBank/DDBJ databases">
        <title>Rhizobium sp. strain KVB221 16S ribosomal RNA gene Genome sequencing and assembly.</title>
        <authorList>
            <person name="Kang M."/>
        </authorList>
    </citation>
    <scope>NUCLEOTIDE SEQUENCE</scope>
    <source>
        <strain evidence="1">KVB221</strain>
    </source>
</reference>
<organism evidence="1 2">
    <name type="scientific">Rhizobium setariae</name>
    <dbReference type="NCBI Taxonomy" id="2801340"/>
    <lineage>
        <taxon>Bacteria</taxon>
        <taxon>Pseudomonadati</taxon>
        <taxon>Pseudomonadota</taxon>
        <taxon>Alphaproteobacteria</taxon>
        <taxon>Hyphomicrobiales</taxon>
        <taxon>Rhizobiaceae</taxon>
        <taxon>Rhizobium/Agrobacterium group</taxon>
        <taxon>Rhizobium</taxon>
    </lineage>
</organism>
<gene>
    <name evidence="1" type="ORF">JJB09_14045</name>
</gene>
<dbReference type="GO" id="GO:0032259">
    <property type="term" value="P:methylation"/>
    <property type="evidence" value="ECO:0007669"/>
    <property type="project" value="UniProtKB-KW"/>
</dbReference>
<comment type="caution">
    <text evidence="1">The sequence shown here is derived from an EMBL/GenBank/DDBJ whole genome shotgun (WGS) entry which is preliminary data.</text>
</comment>
<dbReference type="InterPro" id="IPR029063">
    <property type="entry name" value="SAM-dependent_MTases_sf"/>
</dbReference>
<dbReference type="CDD" id="cd02440">
    <property type="entry name" value="AdoMet_MTases"/>
    <property type="match status" value="1"/>
</dbReference>
<protein>
    <submittedName>
        <fullName evidence="1">Class I SAM-dependent methyltransferase</fullName>
    </submittedName>
</protein>
<dbReference type="EMBL" id="JAEQNC010000007">
    <property type="protein sequence ID" value="MBL0373153.1"/>
    <property type="molecule type" value="Genomic_DNA"/>
</dbReference>
<dbReference type="SUPFAM" id="SSF53335">
    <property type="entry name" value="S-adenosyl-L-methionine-dependent methyltransferases"/>
    <property type="match status" value="1"/>
</dbReference>
<proteinExistence type="predicted"/>
<evidence type="ECO:0000313" key="1">
    <source>
        <dbReference type="EMBL" id="MBL0373153.1"/>
    </source>
</evidence>
<dbReference type="Proteomes" id="UP000633219">
    <property type="component" value="Unassembled WGS sequence"/>
</dbReference>
<dbReference type="Gene3D" id="3.40.50.150">
    <property type="entry name" value="Vaccinia Virus protein VP39"/>
    <property type="match status" value="1"/>
</dbReference>